<feature type="compositionally biased region" description="Acidic residues" evidence="5">
    <location>
        <begin position="613"/>
        <end position="623"/>
    </location>
</feature>
<evidence type="ECO:0000256" key="2">
    <source>
        <dbReference type="ARBA" id="ARBA00022525"/>
    </source>
</evidence>
<evidence type="ECO:0000256" key="1">
    <source>
        <dbReference type="ARBA" id="ARBA00004613"/>
    </source>
</evidence>
<protein>
    <recommendedName>
        <fullName evidence="9">PGF-CTERM protein</fullName>
    </recommendedName>
</protein>
<dbReference type="InterPro" id="IPR053180">
    <property type="entry name" value="Ca-binding_acidic-repeat"/>
</dbReference>
<proteinExistence type="predicted"/>
<keyword evidence="6" id="KW-1133">Transmembrane helix</keyword>
<feature type="compositionally biased region" description="Acidic residues" evidence="5">
    <location>
        <begin position="478"/>
        <end position="488"/>
    </location>
</feature>
<dbReference type="InterPro" id="IPR059100">
    <property type="entry name" value="TSP3_bac"/>
</dbReference>
<keyword evidence="6" id="KW-0472">Membrane</keyword>
<reference evidence="7 8" key="1">
    <citation type="journal article" date="2019" name="Int. J. Syst. Evol. Microbiol.">
        <title>The Global Catalogue of Microorganisms (GCM) 10K type strain sequencing project: providing services to taxonomists for standard genome sequencing and annotation.</title>
        <authorList>
            <consortium name="The Broad Institute Genomics Platform"/>
            <consortium name="The Broad Institute Genome Sequencing Center for Infectious Disease"/>
            <person name="Wu L."/>
            <person name="Ma J."/>
        </authorList>
    </citation>
    <scope>NUCLEOTIDE SEQUENCE [LARGE SCALE GENOMIC DNA]</scope>
    <source>
        <strain evidence="7 8">CGMCC 1.10390</strain>
    </source>
</reference>
<dbReference type="Gene3D" id="1.10.390.10">
    <property type="entry name" value="Neutral Protease Domain 2"/>
    <property type="match status" value="1"/>
</dbReference>
<feature type="compositionally biased region" description="Acidic residues" evidence="5">
    <location>
        <begin position="567"/>
        <end position="576"/>
    </location>
</feature>
<evidence type="ECO:0008006" key="9">
    <source>
        <dbReference type="Google" id="ProtNLM"/>
    </source>
</evidence>
<dbReference type="InterPro" id="IPR027268">
    <property type="entry name" value="Peptidase_M4/M1_CTD_sf"/>
</dbReference>
<accession>A0ABD6DHD1</accession>
<keyword evidence="3" id="KW-0732">Signal</keyword>
<evidence type="ECO:0000313" key="7">
    <source>
        <dbReference type="EMBL" id="MFD1644757.1"/>
    </source>
</evidence>
<evidence type="ECO:0000313" key="8">
    <source>
        <dbReference type="Proteomes" id="UP001597034"/>
    </source>
</evidence>
<evidence type="ECO:0000256" key="6">
    <source>
        <dbReference type="SAM" id="Phobius"/>
    </source>
</evidence>
<dbReference type="PANTHER" id="PTHR37467">
    <property type="entry name" value="EXPORTED CALCIUM-BINDING GLYCOPROTEIN-RELATED"/>
    <property type="match status" value="1"/>
</dbReference>
<feature type="region of interest" description="Disordered" evidence="5">
    <location>
        <begin position="417"/>
        <end position="658"/>
    </location>
</feature>
<name>A0ABD6DHD1_9EURY</name>
<comment type="caution">
    <text evidence="7">The sequence shown here is derived from an EMBL/GenBank/DDBJ whole genome shotgun (WGS) entry which is preliminary data.</text>
</comment>
<keyword evidence="8" id="KW-1185">Reference proteome</keyword>
<dbReference type="Proteomes" id="UP001597034">
    <property type="component" value="Unassembled WGS sequence"/>
</dbReference>
<sequence length="678" mass="72190">MEGTRLVAAVLVIVATLSVPVAAVPTDRTGSTNHLAAESPAPDDEQVGVIASVAVDRTPTDRGTVRVTLTFELGRDLGRLRINTHGEPTVVDRSGIVQGYGAETLYRWDGETPEPSITVEMPTNETSEQFGDLDFVETADWALFEYFATVRYYSTETQSWHEMWEHGDRFRTRTTLAPDFAVGDTVAFAGPYEHYNASVDGRTVTLVVPDDAELAAEPARITGSITHAMRTLDVGGETGTVHAFAAPEPIRGGGLHPDGSDFWASRGSTVDDPGNTWVHEYVHVQQRYTTTPETSWFTEASAEYYAALLTYRRGATGFSAFHSSVSLDRDADRVLAESHDEGVGYTKGARVLAALDAEIRERSDDRYSLADVFYLMNSQPERVDYETFRSYVQLVGGADLGSWLDEYVLTSAVPTVPREPDLFTTPAPTTMDSDDDGLTDAEERAARTDPFSSDSDEDGLADEREVETLGTDPTAADTDGDGLTDDEELAGRSDPTLADTDDDGLSDRAEARIGSDPTAADTDGDGLTDETEAHESDTDPTAVDTDDDGLSDGAEFDGATDPREADTDGDGLDDGSEVNQHGTDPTVVDTDGDGLDDGTEVNQHGTDPTAADTDGDGVDDATELEAGTDPLVAETATPTLGMATATADGSGGPTPGFGVGGTLVALVACVVAFRRRGR</sequence>
<keyword evidence="4" id="KW-0106">Calcium</keyword>
<evidence type="ECO:0000256" key="3">
    <source>
        <dbReference type="ARBA" id="ARBA00022729"/>
    </source>
</evidence>
<comment type="subcellular location">
    <subcellularLocation>
        <location evidence="1">Secreted</location>
    </subcellularLocation>
</comment>
<evidence type="ECO:0000256" key="4">
    <source>
        <dbReference type="ARBA" id="ARBA00022837"/>
    </source>
</evidence>
<dbReference type="AlphaFoldDB" id="A0ABD6DHD1"/>
<dbReference type="PANTHER" id="PTHR37467:SF1">
    <property type="entry name" value="EXPORTED CALCIUM-BINDING GLYCOPROTEIN"/>
    <property type="match status" value="1"/>
</dbReference>
<dbReference type="SUPFAM" id="SSF103647">
    <property type="entry name" value="TSP type-3 repeat"/>
    <property type="match status" value="2"/>
</dbReference>
<keyword evidence="2" id="KW-0964">Secreted</keyword>
<feature type="compositionally biased region" description="Acidic residues" evidence="5">
    <location>
        <begin position="590"/>
        <end position="599"/>
    </location>
</feature>
<organism evidence="7 8">
    <name type="scientific">Haloarchaeobius litoreus</name>
    <dbReference type="NCBI Taxonomy" id="755306"/>
    <lineage>
        <taxon>Archaea</taxon>
        <taxon>Methanobacteriati</taxon>
        <taxon>Methanobacteriota</taxon>
        <taxon>Stenosarchaea group</taxon>
        <taxon>Halobacteria</taxon>
        <taxon>Halobacteriales</taxon>
        <taxon>Halorubellaceae</taxon>
        <taxon>Haloarchaeobius</taxon>
    </lineage>
</organism>
<keyword evidence="6" id="KW-0812">Transmembrane</keyword>
<dbReference type="InterPro" id="IPR028974">
    <property type="entry name" value="TSP_type-3_rpt"/>
</dbReference>
<dbReference type="EMBL" id="JBHUDO010000001">
    <property type="protein sequence ID" value="MFD1644757.1"/>
    <property type="molecule type" value="Genomic_DNA"/>
</dbReference>
<evidence type="ECO:0000256" key="5">
    <source>
        <dbReference type="SAM" id="MobiDB-lite"/>
    </source>
</evidence>
<feature type="transmembrane region" description="Helical" evidence="6">
    <location>
        <begin position="656"/>
        <end position="673"/>
    </location>
</feature>
<feature type="compositionally biased region" description="Gly residues" evidence="5">
    <location>
        <begin position="649"/>
        <end position="658"/>
    </location>
</feature>
<dbReference type="SUPFAM" id="SSF55486">
    <property type="entry name" value="Metalloproteases ('zincins'), catalytic domain"/>
    <property type="match status" value="1"/>
</dbReference>
<dbReference type="RefSeq" id="WP_256400008.1">
    <property type="nucleotide sequence ID" value="NZ_JANHJR010000002.1"/>
</dbReference>
<feature type="compositionally biased region" description="Low complexity" evidence="5">
    <location>
        <begin position="468"/>
        <end position="477"/>
    </location>
</feature>
<dbReference type="Pfam" id="PF18884">
    <property type="entry name" value="TSP3_bac"/>
    <property type="match status" value="8"/>
</dbReference>
<gene>
    <name evidence="7" type="ORF">ACFSBL_03585</name>
</gene>